<dbReference type="InterPro" id="IPR036388">
    <property type="entry name" value="WH-like_DNA-bd_sf"/>
</dbReference>
<dbReference type="EMBL" id="CP064954">
    <property type="protein sequence ID" value="QPK78346.1"/>
    <property type="molecule type" value="Genomic_DNA"/>
</dbReference>
<dbReference type="KEGG" id="cliz:G7Y31_07105"/>
<dbReference type="SMART" id="SM00420">
    <property type="entry name" value="HTH_DEOR"/>
    <property type="match status" value="1"/>
</dbReference>
<dbReference type="InterPro" id="IPR050313">
    <property type="entry name" value="Carb_Metab_HTH_regulators"/>
</dbReference>
<dbReference type="Pfam" id="PF00455">
    <property type="entry name" value="DeoRC"/>
    <property type="match status" value="1"/>
</dbReference>
<name>A0A7T0P9V6_9CORY</name>
<feature type="domain" description="HTH deoR-type" evidence="6">
    <location>
        <begin position="3"/>
        <end position="58"/>
    </location>
</feature>
<dbReference type="Gene3D" id="1.10.10.10">
    <property type="entry name" value="Winged helix-like DNA-binding domain superfamily/Winged helix DNA-binding domain"/>
    <property type="match status" value="1"/>
</dbReference>
<dbReference type="SUPFAM" id="SSF46785">
    <property type="entry name" value="Winged helix' DNA-binding domain"/>
    <property type="match status" value="1"/>
</dbReference>
<protein>
    <recommendedName>
        <fullName evidence="1">Lactose phosphotransferase system repressor</fullName>
    </recommendedName>
</protein>
<dbReference type="PROSITE" id="PS51000">
    <property type="entry name" value="HTH_DEOR_2"/>
    <property type="match status" value="1"/>
</dbReference>
<dbReference type="RefSeq" id="WP_165006567.1">
    <property type="nucleotide sequence ID" value="NZ_CP064954.1"/>
</dbReference>
<evidence type="ECO:0000313" key="7">
    <source>
        <dbReference type="EMBL" id="QPK78346.1"/>
    </source>
</evidence>
<dbReference type="InterPro" id="IPR014036">
    <property type="entry name" value="DeoR-like_C"/>
</dbReference>
<evidence type="ECO:0000259" key="6">
    <source>
        <dbReference type="PROSITE" id="PS51000"/>
    </source>
</evidence>
<dbReference type="PANTHER" id="PTHR30363:SF4">
    <property type="entry name" value="GLYCEROL-3-PHOSPHATE REGULON REPRESSOR"/>
    <property type="match status" value="1"/>
</dbReference>
<organism evidence="7 8">
    <name type="scientific">Corynebacterium lizhenjunii</name>
    <dbReference type="NCBI Taxonomy" id="2709394"/>
    <lineage>
        <taxon>Bacteria</taxon>
        <taxon>Bacillati</taxon>
        <taxon>Actinomycetota</taxon>
        <taxon>Actinomycetes</taxon>
        <taxon>Mycobacteriales</taxon>
        <taxon>Corynebacteriaceae</taxon>
        <taxon>Corynebacterium</taxon>
    </lineage>
</organism>
<accession>A0A7T0P9V6</accession>
<evidence type="ECO:0000256" key="2">
    <source>
        <dbReference type="ARBA" id="ARBA00022491"/>
    </source>
</evidence>
<dbReference type="InterPro" id="IPR001034">
    <property type="entry name" value="DeoR_HTH"/>
</dbReference>
<keyword evidence="2" id="KW-0678">Repressor</keyword>
<dbReference type="InterPro" id="IPR036390">
    <property type="entry name" value="WH_DNA-bd_sf"/>
</dbReference>
<evidence type="ECO:0000256" key="4">
    <source>
        <dbReference type="ARBA" id="ARBA00023163"/>
    </source>
</evidence>
<dbReference type="PRINTS" id="PR00037">
    <property type="entry name" value="HTHLACR"/>
</dbReference>
<dbReference type="Proteomes" id="UP000594681">
    <property type="component" value="Chromosome"/>
</dbReference>
<evidence type="ECO:0000256" key="1">
    <source>
        <dbReference type="ARBA" id="ARBA00021390"/>
    </source>
</evidence>
<dbReference type="PANTHER" id="PTHR30363">
    <property type="entry name" value="HTH-TYPE TRANSCRIPTIONAL REGULATOR SRLR-RELATED"/>
    <property type="match status" value="1"/>
</dbReference>
<keyword evidence="4" id="KW-0804">Transcription</keyword>
<evidence type="ECO:0000313" key="8">
    <source>
        <dbReference type="Proteomes" id="UP000594681"/>
    </source>
</evidence>
<proteinExistence type="predicted"/>
<dbReference type="SMART" id="SM01134">
    <property type="entry name" value="DeoRC"/>
    <property type="match status" value="1"/>
</dbReference>
<dbReference type="InterPro" id="IPR037171">
    <property type="entry name" value="NagB/RpiA_transferase-like"/>
</dbReference>
<dbReference type="GO" id="GO:0003700">
    <property type="term" value="F:DNA-binding transcription factor activity"/>
    <property type="evidence" value="ECO:0007669"/>
    <property type="project" value="InterPro"/>
</dbReference>
<keyword evidence="3" id="KW-0805">Transcription regulation</keyword>
<sequence>MYAEERRRQIASLTAVEGRVNVTELAERFDVTAETIRRDLAGLDRDGIVHRVHGGAVASRAFQTAEFSLDARSRSASKAKSDIARAALEYLPKRHGSIFLDAGTTINALADLIGTLPQATNLSIVSNSLPIALSLAGNGHPDIQLLGGTVRAITQAVVGDTALRTMALMRADVAFIGTNALTIDHGLSTADSQEAAIKSAFVTHAHKVVVLCDSSKLGTDYLVSFAAISDIDVVITDSAAPRSFIDQLRDRDVEVVVVGDQPTP</sequence>
<gene>
    <name evidence="7" type="ORF">G7Y31_07105</name>
</gene>
<evidence type="ECO:0000256" key="3">
    <source>
        <dbReference type="ARBA" id="ARBA00023015"/>
    </source>
</evidence>
<evidence type="ECO:0000256" key="5">
    <source>
        <dbReference type="ARBA" id="ARBA00024937"/>
    </source>
</evidence>
<dbReference type="Pfam" id="PF08220">
    <property type="entry name" value="HTH_DeoR"/>
    <property type="match status" value="1"/>
</dbReference>
<keyword evidence="8" id="KW-1185">Reference proteome</keyword>
<dbReference type="SUPFAM" id="SSF100950">
    <property type="entry name" value="NagB/RpiA/CoA transferase-like"/>
    <property type="match status" value="1"/>
</dbReference>
<comment type="function">
    <text evidence="5">Repressor of the lactose catabolism operon. Galactose-6-phosphate is the inducer.</text>
</comment>
<dbReference type="Gene3D" id="3.40.50.1360">
    <property type="match status" value="1"/>
</dbReference>
<dbReference type="AlphaFoldDB" id="A0A7T0P9V6"/>
<reference evidence="7 8" key="1">
    <citation type="submission" date="2020-11" db="EMBL/GenBank/DDBJ databases">
        <title>Corynebacterium sp. ZJ-599.</title>
        <authorList>
            <person name="Zhou J."/>
        </authorList>
    </citation>
    <scope>NUCLEOTIDE SEQUENCE [LARGE SCALE GENOMIC DNA]</scope>
    <source>
        <strain evidence="7 8">ZJ-599</strain>
    </source>
</reference>